<dbReference type="InterPro" id="IPR010982">
    <property type="entry name" value="Lambda_DNA-bd_dom_sf"/>
</dbReference>
<sequence>MKSSLATDAVSDSSDRLEDKEPRDYVMMIRKAMAERGLHIRELSLRAGISKSRLGLLLHSDPRKRPNISLVEFQKILAAMGISIIQAIISVESQIDPDMLYDERFTTLLLMLSELFSGLPSRLIQALDEIEGIDGTEIRREWATPLKEAVVEKLVKEVTRILARRAELTETSRIGL</sequence>
<dbReference type="EMBL" id="JAWXXV010000001">
    <property type="protein sequence ID" value="MDX5983092.1"/>
    <property type="molecule type" value="Genomic_DNA"/>
</dbReference>
<proteinExistence type="predicted"/>
<name>A0ABU4PIW6_9SPHN</name>
<dbReference type="RefSeq" id="WP_010405676.1">
    <property type="nucleotide sequence ID" value="NZ_JAWXXV010000001.1"/>
</dbReference>
<dbReference type="SUPFAM" id="SSF47413">
    <property type="entry name" value="lambda repressor-like DNA-binding domains"/>
    <property type="match status" value="1"/>
</dbReference>
<protein>
    <submittedName>
        <fullName evidence="1">Helix-turn-helix transcriptional regulator</fullName>
    </submittedName>
</protein>
<keyword evidence="2" id="KW-1185">Reference proteome</keyword>
<organism evidence="1 2">
    <name type="scientific">Sphingomonas echinoides</name>
    <dbReference type="NCBI Taxonomy" id="59803"/>
    <lineage>
        <taxon>Bacteria</taxon>
        <taxon>Pseudomonadati</taxon>
        <taxon>Pseudomonadota</taxon>
        <taxon>Alphaproteobacteria</taxon>
        <taxon>Sphingomonadales</taxon>
        <taxon>Sphingomonadaceae</taxon>
        <taxon>Sphingomonas</taxon>
    </lineage>
</organism>
<dbReference type="InterPro" id="IPR001387">
    <property type="entry name" value="Cro/C1-type_HTH"/>
</dbReference>
<evidence type="ECO:0000313" key="1">
    <source>
        <dbReference type="EMBL" id="MDX5983092.1"/>
    </source>
</evidence>
<accession>A0ABU4PIW6</accession>
<evidence type="ECO:0000313" key="2">
    <source>
        <dbReference type="Proteomes" id="UP001279660"/>
    </source>
</evidence>
<gene>
    <name evidence="1" type="ORF">SIL82_02370</name>
</gene>
<dbReference type="Proteomes" id="UP001279660">
    <property type="component" value="Unassembled WGS sequence"/>
</dbReference>
<comment type="caution">
    <text evidence="1">The sequence shown here is derived from an EMBL/GenBank/DDBJ whole genome shotgun (WGS) entry which is preliminary data.</text>
</comment>
<dbReference type="CDD" id="cd00093">
    <property type="entry name" value="HTH_XRE"/>
    <property type="match status" value="1"/>
</dbReference>
<reference evidence="1 2" key="1">
    <citation type="submission" date="2023-11" db="EMBL/GenBank/DDBJ databases">
        <title>MicrobeMod: A computational toolkit for identifying prokaryotic methylation and restriction-modification with nanopore sequencing.</title>
        <authorList>
            <person name="Crits-Christoph A."/>
            <person name="Kang S.C."/>
            <person name="Lee H."/>
            <person name="Ostrov N."/>
        </authorList>
    </citation>
    <scope>NUCLEOTIDE SEQUENCE [LARGE SCALE GENOMIC DNA]</scope>
    <source>
        <strain evidence="1 2">ATCC 14820</strain>
    </source>
</reference>